<reference evidence="8 9" key="1">
    <citation type="submission" date="2016-10" db="EMBL/GenBank/DDBJ databases">
        <authorList>
            <person name="de Groot N.N."/>
        </authorList>
    </citation>
    <scope>NUCLEOTIDE SEQUENCE [LARGE SCALE GENOMIC DNA]</scope>
    <source>
        <strain evidence="8 9">CGMCC 1.10449</strain>
    </source>
</reference>
<dbReference type="Gene3D" id="3.40.50.11820">
    <property type="match status" value="1"/>
</dbReference>
<keyword evidence="6" id="KW-0472">Membrane</keyword>
<dbReference type="Proteomes" id="UP000199444">
    <property type="component" value="Unassembled WGS sequence"/>
</dbReference>
<evidence type="ECO:0000313" key="9">
    <source>
        <dbReference type="Proteomes" id="UP000199444"/>
    </source>
</evidence>
<dbReference type="InterPro" id="IPR007554">
    <property type="entry name" value="Glycerophosphate_synth"/>
</dbReference>
<keyword evidence="4 8" id="KW-0808">Transferase</keyword>
<gene>
    <name evidence="8" type="ORF">SAMN05216231_0651</name>
</gene>
<dbReference type="EMBL" id="FNKD01000001">
    <property type="protein sequence ID" value="SDQ14436.1"/>
    <property type="molecule type" value="Genomic_DNA"/>
</dbReference>
<proteinExistence type="inferred from homology"/>
<evidence type="ECO:0000256" key="5">
    <source>
        <dbReference type="ARBA" id="ARBA00022944"/>
    </source>
</evidence>
<comment type="similarity">
    <text evidence="2">Belongs to the CDP-glycerol glycerophosphotransferase family.</text>
</comment>
<evidence type="ECO:0000256" key="6">
    <source>
        <dbReference type="ARBA" id="ARBA00023136"/>
    </source>
</evidence>
<accession>A0A1H0YHQ7</accession>
<dbReference type="AlphaFoldDB" id="A0A1H0YHQ7"/>
<dbReference type="InterPro" id="IPR051612">
    <property type="entry name" value="Teichoic_Acid_Biosynth"/>
</dbReference>
<evidence type="ECO:0000256" key="1">
    <source>
        <dbReference type="ARBA" id="ARBA00004202"/>
    </source>
</evidence>
<evidence type="ECO:0000256" key="2">
    <source>
        <dbReference type="ARBA" id="ARBA00010488"/>
    </source>
</evidence>
<organism evidence="8 9">
    <name type="scientific">Virgibacillus salinus</name>
    <dbReference type="NCBI Taxonomy" id="553311"/>
    <lineage>
        <taxon>Bacteria</taxon>
        <taxon>Bacillati</taxon>
        <taxon>Bacillota</taxon>
        <taxon>Bacilli</taxon>
        <taxon>Bacillales</taxon>
        <taxon>Bacillaceae</taxon>
        <taxon>Virgibacillus</taxon>
    </lineage>
</organism>
<evidence type="ECO:0000313" key="8">
    <source>
        <dbReference type="EMBL" id="SDQ14436.1"/>
    </source>
</evidence>
<dbReference type="GO" id="GO:0005886">
    <property type="term" value="C:plasma membrane"/>
    <property type="evidence" value="ECO:0007669"/>
    <property type="project" value="UniProtKB-SubCell"/>
</dbReference>
<dbReference type="GO" id="GO:0047355">
    <property type="term" value="F:CDP-glycerol glycerophosphotransferase activity"/>
    <property type="evidence" value="ECO:0007669"/>
    <property type="project" value="InterPro"/>
</dbReference>
<feature type="domain" description="Glycosyltransferase 2-like" evidence="7">
    <location>
        <begin position="5"/>
        <end position="111"/>
    </location>
</feature>
<evidence type="ECO:0000259" key="7">
    <source>
        <dbReference type="Pfam" id="PF00535"/>
    </source>
</evidence>
<evidence type="ECO:0000256" key="3">
    <source>
        <dbReference type="ARBA" id="ARBA00022475"/>
    </source>
</evidence>
<comment type="subcellular location">
    <subcellularLocation>
        <location evidence="1">Cell membrane</location>
        <topology evidence="1">Peripheral membrane protein</topology>
    </subcellularLocation>
</comment>
<dbReference type="InterPro" id="IPR029044">
    <property type="entry name" value="Nucleotide-diphossugar_trans"/>
</dbReference>
<dbReference type="GO" id="GO:0019350">
    <property type="term" value="P:teichoic acid biosynthetic process"/>
    <property type="evidence" value="ECO:0007669"/>
    <property type="project" value="UniProtKB-KW"/>
</dbReference>
<dbReference type="CDD" id="cd00761">
    <property type="entry name" value="Glyco_tranf_GTA_type"/>
    <property type="match status" value="1"/>
</dbReference>
<protein>
    <submittedName>
        <fullName evidence="8">CDP-glycerol glycerophosphotransferase</fullName>
    </submittedName>
</protein>
<dbReference type="InterPro" id="IPR043148">
    <property type="entry name" value="TagF_C"/>
</dbReference>
<evidence type="ECO:0000256" key="4">
    <source>
        <dbReference type="ARBA" id="ARBA00022679"/>
    </source>
</evidence>
<keyword evidence="5" id="KW-0777">Teichoic acid biosynthesis</keyword>
<sequence>MAKISVIIPVYNTEEYIDECINSLIRQTYKNIEILLVNDNSGEKCTQLLENITLKDNRIKLFHLQERKGAGAARNLGIQESTGDFIYFMDSDDYLPEKTLQILIDNIKQNNIIRGKFKYTNFSSSMAIIFDGLFKIHNYTDTKYNLLENYFAVNYLIRKDFVLKEGLSFSEDVEVFSDLAFMVPAYIHAEQIAHVKEAIYFKRKRNDPISNPSLSQYDKSHQINDFIFIYNDLKDTYRDKSAIEFLDKQMLNFYRKDIVTYFKNSHEIDTFYERLSNTVSRINNRLINKHSWVLKNEINALSNGIDQYKKVNKRHQLFRDLREGFKSKKKLYTFLYQRVFMKMKMQKKTVFFESFLAKSYSDSPKYIYEHMIDNNMDYKFVWSVKEKKNIPGNPIQVKRFSLRYFYYLARAKYWVCNSRMPKYLDKRAGNVYLQTWHGTPLKTLVFDIEDIYSADPNYKQNFYEQSRRWDYLISPNQYSSAIFRRAFKYDKEMLEFGYPRNDILYKKNNENDIQKIKERLGVPLDKKVILYAPTWRDDEFFSRGNYKFTLNLDLDKMQENFNDEYVVLLRTHYHIANSLDVSDQKGFVYDFSLYDDIAELYLVSDILITDYSSVFFDFAHLKKPILFYTYDIEKYRDELRGFYFNMEEEVPGPLLLTTDEVVNAVENIDGLRDSYKETYDRFYNKFCLWDDGEATKNTVERVFDN</sequence>
<dbReference type="SUPFAM" id="SSF53448">
    <property type="entry name" value="Nucleotide-diphospho-sugar transferases"/>
    <property type="match status" value="1"/>
</dbReference>
<dbReference type="PANTHER" id="PTHR37316:SF3">
    <property type="entry name" value="TEICHOIC ACID GLYCEROL-PHOSPHATE TRANSFERASE"/>
    <property type="match status" value="1"/>
</dbReference>
<name>A0A1H0YHQ7_9BACI</name>
<dbReference type="Pfam" id="PF00535">
    <property type="entry name" value="Glycos_transf_2"/>
    <property type="match status" value="1"/>
</dbReference>
<keyword evidence="3" id="KW-1003">Cell membrane</keyword>
<dbReference type="InterPro" id="IPR043149">
    <property type="entry name" value="TagF_N"/>
</dbReference>
<dbReference type="STRING" id="553311.SAMN05216231_0651"/>
<dbReference type="SUPFAM" id="SSF53756">
    <property type="entry name" value="UDP-Glycosyltransferase/glycogen phosphorylase"/>
    <property type="match status" value="1"/>
</dbReference>
<dbReference type="Gene3D" id="3.90.550.10">
    <property type="entry name" value="Spore Coat Polysaccharide Biosynthesis Protein SpsA, Chain A"/>
    <property type="match status" value="1"/>
</dbReference>
<dbReference type="InterPro" id="IPR001173">
    <property type="entry name" value="Glyco_trans_2-like"/>
</dbReference>
<dbReference type="RefSeq" id="WP_092491512.1">
    <property type="nucleotide sequence ID" value="NZ_FNKD01000001.1"/>
</dbReference>
<dbReference type="Gene3D" id="3.40.50.12580">
    <property type="match status" value="1"/>
</dbReference>
<dbReference type="PANTHER" id="PTHR37316">
    <property type="entry name" value="TEICHOIC ACID GLYCEROL-PHOSPHATE PRIMASE"/>
    <property type="match status" value="1"/>
</dbReference>
<keyword evidence="9" id="KW-1185">Reference proteome</keyword>
<dbReference type="Pfam" id="PF04464">
    <property type="entry name" value="Glyphos_transf"/>
    <property type="match status" value="1"/>
</dbReference>